<feature type="region of interest" description="Disordered" evidence="1">
    <location>
        <begin position="1"/>
        <end position="50"/>
    </location>
</feature>
<gene>
    <name evidence="2" type="ORF">KHA97_03775</name>
</gene>
<dbReference type="AlphaFoldDB" id="A0A942YG11"/>
<feature type="compositionally biased region" description="Polar residues" evidence="1">
    <location>
        <begin position="30"/>
        <end position="40"/>
    </location>
</feature>
<name>A0A942YG11_9BACI</name>
<dbReference type="EMBL" id="JAGYPG010000001">
    <property type="protein sequence ID" value="MBS4194194.1"/>
    <property type="molecule type" value="Genomic_DNA"/>
</dbReference>
<comment type="caution">
    <text evidence="2">The sequence shown here is derived from an EMBL/GenBank/DDBJ whole genome shotgun (WGS) entry which is preliminary data.</text>
</comment>
<sequence>MVQNDKKQYRVTTGDYENKTGGLNFGYEYSSGNRLSQNRNNEQKKGSKAN</sequence>
<feature type="compositionally biased region" description="Basic and acidic residues" evidence="1">
    <location>
        <begin position="41"/>
        <end position="50"/>
    </location>
</feature>
<organism evidence="2 3">
    <name type="scientific">Lederbergia citri</name>
    <dbReference type="NCBI Taxonomy" id="2833580"/>
    <lineage>
        <taxon>Bacteria</taxon>
        <taxon>Bacillati</taxon>
        <taxon>Bacillota</taxon>
        <taxon>Bacilli</taxon>
        <taxon>Bacillales</taxon>
        <taxon>Bacillaceae</taxon>
        <taxon>Lederbergia</taxon>
    </lineage>
</organism>
<reference evidence="2 3" key="1">
    <citation type="submission" date="2021-05" db="EMBL/GenBank/DDBJ databases">
        <title>Novel Bacillus species.</title>
        <authorList>
            <person name="Liu G."/>
        </authorList>
    </citation>
    <scope>NUCLEOTIDE SEQUENCE [LARGE SCALE GENOMIC DNA]</scope>
    <source>
        <strain evidence="3">FJAT-49780</strain>
    </source>
</reference>
<keyword evidence="3" id="KW-1185">Reference proteome</keyword>
<evidence type="ECO:0000313" key="3">
    <source>
        <dbReference type="Proteomes" id="UP000681414"/>
    </source>
</evidence>
<accession>A0A942YG11</accession>
<evidence type="ECO:0000256" key="1">
    <source>
        <dbReference type="SAM" id="MobiDB-lite"/>
    </source>
</evidence>
<protein>
    <submittedName>
        <fullName evidence="2">Uncharacterized protein</fullName>
    </submittedName>
</protein>
<evidence type="ECO:0000313" key="2">
    <source>
        <dbReference type="EMBL" id="MBS4194194.1"/>
    </source>
</evidence>
<proteinExistence type="predicted"/>
<dbReference type="Proteomes" id="UP000681414">
    <property type="component" value="Unassembled WGS sequence"/>
</dbReference>
<dbReference type="RefSeq" id="WP_213123397.1">
    <property type="nucleotide sequence ID" value="NZ_JAGYPG010000001.1"/>
</dbReference>